<organism evidence="1 2">
    <name type="scientific">Candidatus Methanoperedens nitratireducens</name>
    <dbReference type="NCBI Taxonomy" id="1392998"/>
    <lineage>
        <taxon>Archaea</taxon>
        <taxon>Methanobacteriati</taxon>
        <taxon>Methanobacteriota</taxon>
        <taxon>Stenosarchaea group</taxon>
        <taxon>Methanomicrobia</taxon>
        <taxon>Methanosarcinales</taxon>
        <taxon>ANME-2 cluster</taxon>
        <taxon>Candidatus Methanoperedentaceae</taxon>
        <taxon>Candidatus Methanoperedens</taxon>
    </lineage>
</organism>
<sequence length="31" mass="3740">MRGMIGKVIEMSTEMRKEIEKLSIELEYFFT</sequence>
<reference evidence="2" key="1">
    <citation type="submission" date="2017-06" db="EMBL/GenBank/DDBJ databases">
        <authorList>
            <person name="Cremers G."/>
        </authorList>
    </citation>
    <scope>NUCLEOTIDE SEQUENCE [LARGE SCALE GENOMIC DNA]</scope>
</reference>
<protein>
    <submittedName>
        <fullName evidence="1">Uncharacterized protein</fullName>
    </submittedName>
</protein>
<evidence type="ECO:0000313" key="1">
    <source>
        <dbReference type="EMBL" id="SNQ62324.1"/>
    </source>
</evidence>
<name>A0A284VSR0_9EURY</name>
<keyword evidence="2" id="KW-1185">Reference proteome</keyword>
<evidence type="ECO:0000313" key="2">
    <source>
        <dbReference type="Proteomes" id="UP000218615"/>
    </source>
</evidence>
<proteinExistence type="predicted"/>
<dbReference type="Proteomes" id="UP000218615">
    <property type="component" value="Unassembled WGS sequence"/>
</dbReference>
<dbReference type="EMBL" id="FZMP01000217">
    <property type="protein sequence ID" value="SNQ62324.1"/>
    <property type="molecule type" value="Genomic_DNA"/>
</dbReference>
<dbReference type="AlphaFoldDB" id="A0A284VSR0"/>
<accession>A0A284VSR0</accession>
<gene>
    <name evidence="1" type="ORF">MNV_690008</name>
</gene>